<organism evidence="1 2">
    <name type="scientific">Porphyromonas gingivicanis</name>
    <dbReference type="NCBI Taxonomy" id="266762"/>
    <lineage>
        <taxon>Bacteria</taxon>
        <taxon>Pseudomonadati</taxon>
        <taxon>Bacteroidota</taxon>
        <taxon>Bacteroidia</taxon>
        <taxon>Bacteroidales</taxon>
        <taxon>Porphyromonadaceae</taxon>
        <taxon>Porphyromonas</taxon>
    </lineage>
</organism>
<evidence type="ECO:0000313" key="2">
    <source>
        <dbReference type="Proteomes" id="UP000030134"/>
    </source>
</evidence>
<accession>A0A0A2G6I0</accession>
<dbReference type="Proteomes" id="UP000030134">
    <property type="component" value="Unassembled WGS sequence"/>
</dbReference>
<dbReference type="EMBL" id="JQZW01000008">
    <property type="protein sequence ID" value="KGN98057.1"/>
    <property type="molecule type" value="Genomic_DNA"/>
</dbReference>
<dbReference type="AlphaFoldDB" id="A0A0A2G6I0"/>
<evidence type="ECO:0000313" key="1">
    <source>
        <dbReference type="EMBL" id="KGN98057.1"/>
    </source>
</evidence>
<gene>
    <name evidence="1" type="ORF">HQ36_03825</name>
</gene>
<comment type="caution">
    <text evidence="1">The sequence shown here is derived from an EMBL/GenBank/DDBJ whole genome shotgun (WGS) entry which is preliminary data.</text>
</comment>
<proteinExistence type="predicted"/>
<keyword evidence="2" id="KW-1185">Reference proteome</keyword>
<sequence>MDKDKIQHLLRKFFVHVIDACSKSTKTYYDLMVSINFAEGRIVVSDDDDKVIGEEVIFGFISNENNKGITSEEVIPLLRNQLHLLYTDGLFNEDFIGEPFSVTYVTDEEPVELLFVYEDQLLLERPLLENMGEELDTFFNNLFAE</sequence>
<protein>
    <submittedName>
        <fullName evidence="1">Uncharacterized protein</fullName>
    </submittedName>
</protein>
<name>A0A0A2G6I0_9PORP</name>
<dbReference type="RefSeq" id="WP_025842459.1">
    <property type="nucleotide sequence ID" value="NZ_JQZW01000008.1"/>
</dbReference>
<reference evidence="1 2" key="1">
    <citation type="submission" date="2014-08" db="EMBL/GenBank/DDBJ databases">
        <title>Porphyromonas gingivicanis strain:COT-022_OH1391 Genome sequencing.</title>
        <authorList>
            <person name="Wallis C."/>
            <person name="Deusch O."/>
            <person name="O'Flynn C."/>
            <person name="Davis I."/>
            <person name="Jospin G."/>
            <person name="Darling A.E."/>
            <person name="Coil D.A."/>
            <person name="Alexiev A."/>
            <person name="Horsfall A."/>
            <person name="Kirkwood N."/>
            <person name="Harris S."/>
            <person name="Eisen J.A."/>
        </authorList>
    </citation>
    <scope>NUCLEOTIDE SEQUENCE [LARGE SCALE GENOMIC DNA]</scope>
    <source>
        <strain evidence="2">COT-022 OH1391</strain>
    </source>
</reference>
<dbReference type="OrthoDB" id="9887730at2"/>